<sequence>MRVLALSDCKLERHVPPREIEDIYTNRQPAPMPPPPTKIPFITLDADLVTDSMAARLCISLVGHVLFLKSQVPFPVIQMARMPGGDTTSRTAKKRQELLNSFDTLASHLNTTFTALSTAFAHHSGTEDARSSGRAYLAVVLGPTPGSAKCRVMVGVDALEAKVWGKRDDRLSVCEGAGAEDDEQSDSGDESDSDNDSDGEADTNESGNSDSSGDEEAAWETETEESSQAPSPPLSRTPSPSSSSSPPPPPHILPPTYAQELEALRTAERLLSRTLASACGENDGQGMASEMAPTLTHIVLRAPRKFMHPAWVPRQTLSGAFDALLDQFLEESGERPERDDIKKKKKGGKVEGVWICSRQRLTEDSEIISGEEISEEDEMIWWTWDGKLVGFADW</sequence>
<organism evidence="2 3">
    <name type="scientific">Suillus placidus</name>
    <dbReference type="NCBI Taxonomy" id="48579"/>
    <lineage>
        <taxon>Eukaryota</taxon>
        <taxon>Fungi</taxon>
        <taxon>Dikarya</taxon>
        <taxon>Basidiomycota</taxon>
        <taxon>Agaricomycotina</taxon>
        <taxon>Agaricomycetes</taxon>
        <taxon>Agaricomycetidae</taxon>
        <taxon>Boletales</taxon>
        <taxon>Suillineae</taxon>
        <taxon>Suillaceae</taxon>
        <taxon>Suillus</taxon>
    </lineage>
</organism>
<evidence type="ECO:0000313" key="3">
    <source>
        <dbReference type="Proteomes" id="UP000714275"/>
    </source>
</evidence>
<feature type="region of interest" description="Disordered" evidence="1">
    <location>
        <begin position="177"/>
        <end position="255"/>
    </location>
</feature>
<dbReference type="Proteomes" id="UP000714275">
    <property type="component" value="Unassembled WGS sequence"/>
</dbReference>
<evidence type="ECO:0000313" key="2">
    <source>
        <dbReference type="EMBL" id="KAG1772851.1"/>
    </source>
</evidence>
<reference evidence="2" key="1">
    <citation type="journal article" date="2020" name="New Phytol.">
        <title>Comparative genomics reveals dynamic genome evolution in host specialist ectomycorrhizal fungi.</title>
        <authorList>
            <person name="Lofgren L.A."/>
            <person name="Nguyen N.H."/>
            <person name="Vilgalys R."/>
            <person name="Ruytinx J."/>
            <person name="Liao H.L."/>
            <person name="Branco S."/>
            <person name="Kuo A."/>
            <person name="LaButti K."/>
            <person name="Lipzen A."/>
            <person name="Andreopoulos W."/>
            <person name="Pangilinan J."/>
            <person name="Riley R."/>
            <person name="Hundley H."/>
            <person name="Na H."/>
            <person name="Barry K."/>
            <person name="Grigoriev I.V."/>
            <person name="Stajich J.E."/>
            <person name="Kennedy P.G."/>
        </authorList>
    </citation>
    <scope>NUCLEOTIDE SEQUENCE</scope>
    <source>
        <strain evidence="2">DOB743</strain>
    </source>
</reference>
<accession>A0A9P7CZ12</accession>
<dbReference type="EMBL" id="JABBWD010000051">
    <property type="protein sequence ID" value="KAG1772851.1"/>
    <property type="molecule type" value="Genomic_DNA"/>
</dbReference>
<evidence type="ECO:0000256" key="1">
    <source>
        <dbReference type="SAM" id="MobiDB-lite"/>
    </source>
</evidence>
<dbReference type="AlphaFoldDB" id="A0A9P7CZ12"/>
<dbReference type="InterPro" id="IPR053729">
    <property type="entry name" value="MAD2L1BP_domain_sf"/>
</dbReference>
<keyword evidence="3" id="KW-1185">Reference proteome</keyword>
<dbReference type="Gene3D" id="3.30.900.20">
    <property type="match status" value="1"/>
</dbReference>
<comment type="caution">
    <text evidence="2">The sequence shown here is derived from an EMBL/GenBank/DDBJ whole genome shotgun (WGS) entry which is preliminary data.</text>
</comment>
<proteinExistence type="predicted"/>
<feature type="compositionally biased region" description="Acidic residues" evidence="1">
    <location>
        <begin position="212"/>
        <end position="225"/>
    </location>
</feature>
<gene>
    <name evidence="2" type="ORF">EV702DRAFT_613235</name>
</gene>
<name>A0A9P7CZ12_9AGAM</name>
<feature type="compositionally biased region" description="Acidic residues" evidence="1">
    <location>
        <begin position="178"/>
        <end position="203"/>
    </location>
</feature>
<protein>
    <submittedName>
        <fullName evidence="2">Uncharacterized protein</fullName>
    </submittedName>
</protein>
<dbReference type="OrthoDB" id="2387165at2759"/>